<dbReference type="GO" id="GO:0004557">
    <property type="term" value="F:alpha-galactosidase activity"/>
    <property type="evidence" value="ECO:0007669"/>
    <property type="project" value="UniProtKB-UniRule"/>
</dbReference>
<dbReference type="PIRSF" id="PIRSF005536">
    <property type="entry name" value="Agal"/>
    <property type="match status" value="1"/>
</dbReference>
<reference evidence="10 11" key="1">
    <citation type="journal article" date="2015" name="Science">
        <title>Genetic determinants of in vivo fitness and diet responsiveness in multiple human gut Bacteroides.</title>
        <authorList>
            <person name="Wu M."/>
            <person name="McNulty N.P."/>
            <person name="Rodionov D.A."/>
            <person name="Khoroshkin M.S."/>
            <person name="Griffin N.W."/>
            <person name="Cheng J."/>
            <person name="Latreille P."/>
            <person name="Kerstetter R.A."/>
            <person name="Terrapon N."/>
            <person name="Henrissat B."/>
            <person name="Osterman A.L."/>
            <person name="Gordon J.I."/>
        </authorList>
    </citation>
    <scope>NUCLEOTIDE SEQUENCE [LARGE SCALE GENOMIC DNA]</scope>
    <source>
        <strain evidence="10 11">WH2</strain>
    </source>
</reference>
<evidence type="ECO:0000313" key="11">
    <source>
        <dbReference type="Proteomes" id="UP000061809"/>
    </source>
</evidence>
<dbReference type="EMBL" id="CP012801">
    <property type="protein sequence ID" value="ALJ58468.1"/>
    <property type="molecule type" value="Genomic_DNA"/>
</dbReference>
<dbReference type="InterPro" id="IPR002252">
    <property type="entry name" value="Glyco_hydro_36"/>
</dbReference>
<dbReference type="Pfam" id="PF16874">
    <property type="entry name" value="Glyco_hydro_36C"/>
    <property type="match status" value="1"/>
</dbReference>
<dbReference type="InterPro" id="IPR031705">
    <property type="entry name" value="Glyco_hydro_36_C"/>
</dbReference>
<evidence type="ECO:0000256" key="4">
    <source>
        <dbReference type="ARBA" id="ARBA00023295"/>
    </source>
</evidence>
<dbReference type="InterPro" id="IPR017853">
    <property type="entry name" value="GH"/>
</dbReference>
<dbReference type="PRINTS" id="PR00743">
    <property type="entry name" value="GLHYDRLASE36"/>
</dbReference>
<evidence type="ECO:0000259" key="9">
    <source>
        <dbReference type="Pfam" id="PF16875"/>
    </source>
</evidence>
<feature type="signal peptide" evidence="7">
    <location>
        <begin position="1"/>
        <end position="19"/>
    </location>
</feature>
<dbReference type="InterPro" id="IPR050985">
    <property type="entry name" value="Alpha-glycosidase_related"/>
</dbReference>
<dbReference type="InterPro" id="IPR013780">
    <property type="entry name" value="Glyco_hydro_b"/>
</dbReference>
<keyword evidence="3 5" id="KW-0378">Hydrolase</keyword>
<dbReference type="AlphaFoldDB" id="A0A0P0GEP9"/>
<feature type="active site" description="Proton donor" evidence="6">
    <location>
        <position position="537"/>
    </location>
</feature>
<dbReference type="FunFam" id="3.20.20.70:FF:000118">
    <property type="entry name" value="Alpha-galactosidase"/>
    <property type="match status" value="1"/>
</dbReference>
<dbReference type="KEGG" id="bcel:BcellWH2_01206"/>
<dbReference type="Gene3D" id="2.70.98.60">
    <property type="entry name" value="alpha-galactosidase from lactobacil brevis"/>
    <property type="match status" value="1"/>
</dbReference>
<proteinExistence type="inferred from homology"/>
<dbReference type="InterPro" id="IPR038417">
    <property type="entry name" value="Alpga-gal_N_sf"/>
</dbReference>
<evidence type="ECO:0000313" key="10">
    <source>
        <dbReference type="EMBL" id="ALJ58468.1"/>
    </source>
</evidence>
<evidence type="ECO:0000256" key="5">
    <source>
        <dbReference type="PIRNR" id="PIRNR005536"/>
    </source>
</evidence>
<name>A0A0P0GEP9_9BACE</name>
<feature type="domain" description="Glycosyl hydrolase family 36 C-terminal" evidence="8">
    <location>
        <begin position="633"/>
        <end position="718"/>
    </location>
</feature>
<evidence type="ECO:0000259" key="8">
    <source>
        <dbReference type="Pfam" id="PF16874"/>
    </source>
</evidence>
<comment type="similarity">
    <text evidence="5">Belongs to the glycosyl hydrolase.</text>
</comment>
<dbReference type="GO" id="GO:0016052">
    <property type="term" value="P:carbohydrate catabolic process"/>
    <property type="evidence" value="ECO:0007669"/>
    <property type="project" value="InterPro"/>
</dbReference>
<evidence type="ECO:0000256" key="6">
    <source>
        <dbReference type="PIRSR" id="PIRSR005536-1"/>
    </source>
</evidence>
<dbReference type="RefSeq" id="WP_029428363.1">
    <property type="nucleotide sequence ID" value="NZ_CP012801.1"/>
</dbReference>
<dbReference type="SUPFAM" id="SSF51445">
    <property type="entry name" value="(Trans)glycosidases"/>
    <property type="match status" value="1"/>
</dbReference>
<feature type="active site" description="Nucleophile" evidence="6">
    <location>
        <position position="467"/>
    </location>
</feature>
<comment type="catalytic activity">
    <reaction evidence="1 5">
        <text>Hydrolysis of terminal, non-reducing alpha-D-galactose residues in alpha-D-galactosides, including galactose oligosaccharides, galactomannans and galactolipids.</text>
        <dbReference type="EC" id="3.2.1.22"/>
    </reaction>
</comment>
<evidence type="ECO:0000256" key="1">
    <source>
        <dbReference type="ARBA" id="ARBA00001255"/>
    </source>
</evidence>
<dbReference type="PANTHER" id="PTHR43053">
    <property type="entry name" value="GLYCOSIDASE FAMILY 31"/>
    <property type="match status" value="1"/>
</dbReference>
<organism evidence="10 11">
    <name type="scientific">Bacteroides cellulosilyticus</name>
    <dbReference type="NCBI Taxonomy" id="246787"/>
    <lineage>
        <taxon>Bacteria</taxon>
        <taxon>Pseudomonadati</taxon>
        <taxon>Bacteroidota</taxon>
        <taxon>Bacteroidia</taxon>
        <taxon>Bacteroidales</taxon>
        <taxon>Bacteroidaceae</taxon>
        <taxon>Bacteroides</taxon>
    </lineage>
</organism>
<keyword evidence="4 5" id="KW-0326">Glycosidase</keyword>
<dbReference type="Gene3D" id="3.20.20.70">
    <property type="entry name" value="Aldolase class I"/>
    <property type="match status" value="1"/>
</dbReference>
<dbReference type="PATRIC" id="fig|246787.4.peg.1244"/>
<feature type="domain" description="Glycosyl hydrolase family 36 N-terminal" evidence="9">
    <location>
        <begin position="66"/>
        <end position="271"/>
    </location>
</feature>
<dbReference type="Proteomes" id="UP000061809">
    <property type="component" value="Chromosome"/>
</dbReference>
<evidence type="ECO:0000256" key="3">
    <source>
        <dbReference type="ARBA" id="ARBA00022801"/>
    </source>
</evidence>
<feature type="chain" id="PRO_5006047515" description="Alpha-galactosidase" evidence="7">
    <location>
        <begin position="20"/>
        <end position="722"/>
    </location>
</feature>
<accession>A0A0P0GEP9</accession>
<dbReference type="Gene3D" id="2.60.40.1180">
    <property type="entry name" value="Golgi alpha-mannosidase II"/>
    <property type="match status" value="1"/>
</dbReference>
<sequence length="722" mass="81623">MKNILTTCLFLCLLLTGHAADNPNVKKLFTVTSGELKLTFLVATDDRLYQLGFGDAAREIEPPAKMPSREWEFLPPYGNGVLTEPAIQATHVDGNTSTELHYAGHRTEALAPGIEQTVISLKDPAYPFTVDIYIKCYADNSMMEIWNTVTHNEKGKVILHRFASAAPVVKAKEYWLTQFSGNYKREATLNEERLSEGVKILDSKLGIRAHQMRIPSFILSLNGPAKENEGEVLAASLRWSGSFQFAFDVDWNKNLRLLTGMNPLGSQYNLERGGTFTTPAILYTYSKQGKGEASRRFHRWAMANAIRDAVKDRPVLLNNWEATHCDFDEDRLKQLFDGARQVGAELFLLDDGWFGNGPYSRDDDKHGLGDWDPSTKKLPKGLSYIAKEALKRKVGFGIWLEPEMVNPQSELYQKHPDWIITQSKREPILGRHQEILDLTRPEVQAFEWDIIDKTLRPNPNITYVKWDCNRYITQPGSSYLQPADQSHLWIDYNWALYRLMDRFAKGFPNVMAMLCAGGSGRVDYGAMPYFHSFWPSDNTDPLGRIKIQWGFSHFFPANTISAHVTRMGKRHLKMAIDVALSGAFGIDLALDKATAEERVQIADAVKLYKERIRPLVMHGELYRLVSPYESPLASLSYVSTDKQKAVVYFYQTKDGNEPRVMLGGLDAQKKYRVEEVSLAKGVTSRFPANGKVFTGAELMEKGLENPLNIQFESAVLILVANN</sequence>
<dbReference type="EC" id="3.2.1.22" evidence="2 5"/>
<dbReference type="Pfam" id="PF02065">
    <property type="entry name" value="Melibiase"/>
    <property type="match status" value="1"/>
</dbReference>
<gene>
    <name evidence="10" type="primary">rafA_2</name>
    <name evidence="10" type="ORF">BcellWH2_01206</name>
</gene>
<keyword evidence="7" id="KW-0732">Signal</keyword>
<evidence type="ECO:0000256" key="2">
    <source>
        <dbReference type="ARBA" id="ARBA00012755"/>
    </source>
</evidence>
<dbReference type="InterPro" id="IPR031704">
    <property type="entry name" value="Glyco_hydro_36_N"/>
</dbReference>
<dbReference type="PANTHER" id="PTHR43053:SF3">
    <property type="entry name" value="ALPHA-GALACTOSIDASE C-RELATED"/>
    <property type="match status" value="1"/>
</dbReference>
<dbReference type="InterPro" id="IPR013785">
    <property type="entry name" value="Aldolase_TIM"/>
</dbReference>
<dbReference type="Pfam" id="PF16875">
    <property type="entry name" value="Glyco_hydro_36N"/>
    <property type="match status" value="1"/>
</dbReference>
<evidence type="ECO:0000256" key="7">
    <source>
        <dbReference type="SAM" id="SignalP"/>
    </source>
</evidence>
<dbReference type="CDD" id="cd14791">
    <property type="entry name" value="GH36"/>
    <property type="match status" value="1"/>
</dbReference>
<protein>
    <recommendedName>
        <fullName evidence="2 5">Alpha-galactosidase</fullName>
        <ecNumber evidence="2 5">3.2.1.22</ecNumber>
    </recommendedName>
</protein>